<protein>
    <recommendedName>
        <fullName evidence="1">Alpha-ribazole phosphatase</fullName>
        <ecNumber evidence="1">3.1.3.73</ecNumber>
    </recommendedName>
</protein>
<keyword evidence="5" id="KW-1185">Reference proteome</keyword>
<name>A0A0U1KV87_9FIRM</name>
<accession>A0A0U1KV87</accession>
<dbReference type="GO" id="GO:0043755">
    <property type="term" value="F:alpha-ribazole phosphatase activity"/>
    <property type="evidence" value="ECO:0007669"/>
    <property type="project" value="UniProtKB-UniRule"/>
</dbReference>
<dbReference type="Gene3D" id="3.40.50.1240">
    <property type="entry name" value="Phosphoglycerate mutase-like"/>
    <property type="match status" value="1"/>
</dbReference>
<dbReference type="RefSeq" id="WP_021167389.1">
    <property type="nucleotide sequence ID" value="NZ_CTRP01000004.1"/>
</dbReference>
<evidence type="ECO:0000313" key="5">
    <source>
        <dbReference type="Proteomes" id="UP000049855"/>
    </source>
</evidence>
<dbReference type="Pfam" id="PF00300">
    <property type="entry name" value="His_Phos_1"/>
    <property type="match status" value="1"/>
</dbReference>
<dbReference type="PANTHER" id="PTHR48100">
    <property type="entry name" value="BROAD-SPECIFICITY PHOSPHATASE YOR283W-RELATED"/>
    <property type="match status" value="1"/>
</dbReference>
<evidence type="ECO:0000256" key="3">
    <source>
        <dbReference type="PIRSR" id="PIRSR613078-2"/>
    </source>
</evidence>
<dbReference type="PROSITE" id="PS00175">
    <property type="entry name" value="PG_MUTASE"/>
    <property type="match status" value="1"/>
</dbReference>
<dbReference type="InterPro" id="IPR050275">
    <property type="entry name" value="PGM_Phosphatase"/>
</dbReference>
<dbReference type="PANTHER" id="PTHR48100:SF59">
    <property type="entry name" value="ADENOSYLCOBALAMIN_ALPHA-RIBAZOLE PHOSPHATASE"/>
    <property type="match status" value="1"/>
</dbReference>
<dbReference type="InterPro" id="IPR029033">
    <property type="entry name" value="His_PPase_superfam"/>
</dbReference>
<dbReference type="EMBL" id="CTRP01000004">
    <property type="protein sequence ID" value="CQR71281.1"/>
    <property type="molecule type" value="Genomic_DNA"/>
</dbReference>
<evidence type="ECO:0000313" key="4">
    <source>
        <dbReference type="EMBL" id="CQR71281.1"/>
    </source>
</evidence>
<feature type="active site" description="Proton donor/acceptor" evidence="2">
    <location>
        <position position="82"/>
    </location>
</feature>
<reference evidence="5" key="1">
    <citation type="submission" date="2015-03" db="EMBL/GenBank/DDBJ databases">
        <authorList>
            <person name="Nijsse Bart"/>
        </authorList>
    </citation>
    <scope>NUCLEOTIDE SEQUENCE [LARGE SCALE GENOMIC DNA]</scope>
</reference>
<dbReference type="CDD" id="cd07067">
    <property type="entry name" value="HP_PGM_like"/>
    <property type="match status" value="1"/>
</dbReference>
<dbReference type="SUPFAM" id="SSF53254">
    <property type="entry name" value="Phosphoglycerate mutase-like"/>
    <property type="match status" value="1"/>
</dbReference>
<feature type="binding site" evidence="3">
    <location>
        <position position="58"/>
    </location>
    <ligand>
        <name>substrate</name>
    </ligand>
</feature>
<dbReference type="NCBIfam" id="TIGR03162">
    <property type="entry name" value="ribazole_cobC"/>
    <property type="match status" value="1"/>
</dbReference>
<proteinExistence type="predicted"/>
<dbReference type="GO" id="GO:0005737">
    <property type="term" value="C:cytoplasm"/>
    <property type="evidence" value="ECO:0007669"/>
    <property type="project" value="TreeGrafter"/>
</dbReference>
<dbReference type="Proteomes" id="UP000049855">
    <property type="component" value="Unassembled WGS sequence"/>
</dbReference>
<dbReference type="InterPro" id="IPR013078">
    <property type="entry name" value="His_Pase_superF_clade-1"/>
</dbReference>
<organism evidence="4 5">
    <name type="scientific">Sporomusa ovata</name>
    <dbReference type="NCBI Taxonomy" id="2378"/>
    <lineage>
        <taxon>Bacteria</taxon>
        <taxon>Bacillati</taxon>
        <taxon>Bacillota</taxon>
        <taxon>Negativicutes</taxon>
        <taxon>Selenomonadales</taxon>
        <taxon>Sporomusaceae</taxon>
        <taxon>Sporomusa</taxon>
    </lineage>
</organism>
<dbReference type="InterPro" id="IPR001345">
    <property type="entry name" value="PG/BPGM_mutase_AS"/>
</dbReference>
<gene>
    <name evidence="4" type="ORF">SpAn4DRAFT_3786</name>
</gene>
<dbReference type="InterPro" id="IPR017578">
    <property type="entry name" value="Ribazole_CobC"/>
</dbReference>
<dbReference type="GO" id="GO:0009236">
    <property type="term" value="P:cobalamin biosynthetic process"/>
    <property type="evidence" value="ECO:0007669"/>
    <property type="project" value="UniProtKB-UniRule"/>
</dbReference>
<evidence type="ECO:0000256" key="2">
    <source>
        <dbReference type="PIRSR" id="PIRSR613078-1"/>
    </source>
</evidence>
<dbReference type="EC" id="3.1.3.73" evidence="1"/>
<evidence type="ECO:0000256" key="1">
    <source>
        <dbReference type="NCBIfam" id="TIGR03162"/>
    </source>
</evidence>
<dbReference type="AlphaFoldDB" id="A0A0U1KV87"/>
<dbReference type="SMART" id="SM00855">
    <property type="entry name" value="PGAM"/>
    <property type="match status" value="1"/>
</dbReference>
<feature type="active site" description="Tele-phosphohistidine intermediate" evidence="2">
    <location>
        <position position="9"/>
    </location>
</feature>
<keyword evidence="4" id="KW-0378">Hydrolase</keyword>
<feature type="binding site" evidence="3">
    <location>
        <begin position="8"/>
        <end position="15"/>
    </location>
    <ligand>
        <name>substrate</name>
    </ligand>
</feature>
<sequence>MTRLIVVRHGQTVWNLERKYQGHSDIALTDKGLRQAEAVGARLAEEKIDAVYASDLSRAFKTAEYIAAKHSLTVSVVPALREIKFGDWEGLTYEQISAQWPGLLGKLWTTPDELQIPGGESFQQLKERAYAAIEKIVAAHPDQTVAVVAHGGTIGTILCAMLGIHLNHVWNIRQDNTAVNIIEYYDGRPTITLLNCVRHLVE</sequence>